<name>A0A915KBR3_ROMCU</name>
<accession>A0A915KBR3</accession>
<proteinExistence type="predicted"/>
<keyword evidence="2" id="KW-1185">Reference proteome</keyword>
<keyword evidence="1" id="KW-0472">Membrane</keyword>
<dbReference type="AlphaFoldDB" id="A0A915KBR3"/>
<reference evidence="3" key="1">
    <citation type="submission" date="2022-11" db="UniProtKB">
        <authorList>
            <consortium name="WormBaseParasite"/>
        </authorList>
    </citation>
    <scope>IDENTIFICATION</scope>
</reference>
<evidence type="ECO:0000256" key="1">
    <source>
        <dbReference type="SAM" id="Phobius"/>
    </source>
</evidence>
<sequence length="89" mass="9679">MLTYGPNQVERKNCSKTHKNKFDLHKYGAFVVTPSDEILIVTVGVFFAKLAGALPFALAVMGMAEKKLPLKWCLMGGLKGACIFTGAED</sequence>
<evidence type="ECO:0000313" key="2">
    <source>
        <dbReference type="Proteomes" id="UP000887565"/>
    </source>
</evidence>
<organism evidence="2 3">
    <name type="scientific">Romanomermis culicivorax</name>
    <name type="common">Nematode worm</name>
    <dbReference type="NCBI Taxonomy" id="13658"/>
    <lineage>
        <taxon>Eukaryota</taxon>
        <taxon>Metazoa</taxon>
        <taxon>Ecdysozoa</taxon>
        <taxon>Nematoda</taxon>
        <taxon>Enoplea</taxon>
        <taxon>Dorylaimia</taxon>
        <taxon>Mermithida</taxon>
        <taxon>Mermithoidea</taxon>
        <taxon>Mermithidae</taxon>
        <taxon>Romanomermis</taxon>
    </lineage>
</organism>
<keyword evidence="1" id="KW-0812">Transmembrane</keyword>
<protein>
    <submittedName>
        <fullName evidence="3">Uncharacterized protein</fullName>
    </submittedName>
</protein>
<dbReference type="Proteomes" id="UP000887565">
    <property type="component" value="Unplaced"/>
</dbReference>
<dbReference type="WBParaSite" id="nRc.2.0.1.t36223-RA">
    <property type="protein sequence ID" value="nRc.2.0.1.t36223-RA"/>
    <property type="gene ID" value="nRc.2.0.1.g36223"/>
</dbReference>
<evidence type="ECO:0000313" key="3">
    <source>
        <dbReference type="WBParaSite" id="nRc.2.0.1.t36223-RA"/>
    </source>
</evidence>
<keyword evidence="1" id="KW-1133">Transmembrane helix</keyword>
<feature type="transmembrane region" description="Helical" evidence="1">
    <location>
        <begin position="38"/>
        <end position="61"/>
    </location>
</feature>